<organism evidence="1">
    <name type="scientific">Drosophila melanogaster</name>
    <name type="common">Fruit fly</name>
    <dbReference type="NCBI Taxonomy" id="7227"/>
    <lineage>
        <taxon>Eukaryota</taxon>
        <taxon>Metazoa</taxon>
        <taxon>Ecdysozoa</taxon>
        <taxon>Arthropoda</taxon>
        <taxon>Hexapoda</taxon>
        <taxon>Insecta</taxon>
        <taxon>Pterygota</taxon>
        <taxon>Neoptera</taxon>
        <taxon>Endopterygota</taxon>
        <taxon>Diptera</taxon>
        <taxon>Brachycera</taxon>
        <taxon>Muscomorpha</taxon>
        <taxon>Ephydroidea</taxon>
        <taxon>Drosophilidae</taxon>
        <taxon>Drosophila</taxon>
        <taxon>Sophophora</taxon>
    </lineage>
</organism>
<proteinExistence type="predicted"/>
<sequence length="92" mass="10391">MKTAFKTCKVAAYLFLCVERGRCEISGDVVKLLNIYRYHADCCNCEFALHIRIHLMVHLRGLQFAVALVGDTNALDSQHGELRRDLVSGSQH</sequence>
<accession>Q6IKF6</accession>
<dbReference type="AlphaFoldDB" id="Q6IKF6"/>
<protein>
    <submittedName>
        <fullName evidence="1">HDC12560</fullName>
    </submittedName>
</protein>
<dbReference type="EMBL" id="BK002410">
    <property type="protein sequence ID" value="DAA03916.1"/>
    <property type="molecule type" value="Genomic_DNA"/>
</dbReference>
<gene>
    <name evidence="1" type="ORF">HDC12560</name>
</gene>
<name>Q6IKF6_DROME</name>
<evidence type="ECO:0000313" key="1">
    <source>
        <dbReference type="EMBL" id="DAA03916.1"/>
    </source>
</evidence>
<reference evidence="1" key="1">
    <citation type="journal article" date="2003" name="Genome Biol.">
        <title>An integrated gene annotation and transcriptional profiling approach towards the full gene content of the Drosophila genome.</title>
        <authorList>
            <person name="Hild M."/>
            <person name="Beckmann B."/>
            <person name="Haas S.A."/>
            <person name="Koch B."/>
            <person name="Solovyev V."/>
            <person name="Busold C."/>
            <person name="Fellenberg K."/>
            <person name="Boutros M."/>
            <person name="Vingron M."/>
            <person name="Sauer F."/>
            <person name="Hoheisel J.D."/>
            <person name="Paro R."/>
        </authorList>
    </citation>
    <scope>NUCLEOTIDE SEQUENCE</scope>
</reference>